<sequence length="120" mass="14318">MEPREENEQEAHFKVTLCLLAWNKLTPVHLTRREGKCWTCPPSQKKVNFSYRKRKITFFNRRSLTSCSCFLRPGKISFLMKKRNWVEKQGYHHSPTALVSDSKFTKQIYQAKIVTNIWPR</sequence>
<proteinExistence type="predicted"/>
<organism evidence="1 2">
    <name type="scientific">Populus trichocarpa</name>
    <name type="common">Western balsam poplar</name>
    <name type="synonym">Populus balsamifera subsp. trichocarpa</name>
    <dbReference type="NCBI Taxonomy" id="3694"/>
    <lineage>
        <taxon>Eukaryota</taxon>
        <taxon>Viridiplantae</taxon>
        <taxon>Streptophyta</taxon>
        <taxon>Embryophyta</taxon>
        <taxon>Tracheophyta</taxon>
        <taxon>Spermatophyta</taxon>
        <taxon>Magnoliopsida</taxon>
        <taxon>eudicotyledons</taxon>
        <taxon>Gunneridae</taxon>
        <taxon>Pentapetalae</taxon>
        <taxon>rosids</taxon>
        <taxon>fabids</taxon>
        <taxon>Malpighiales</taxon>
        <taxon>Salicaceae</taxon>
        <taxon>Saliceae</taxon>
        <taxon>Populus</taxon>
    </lineage>
</organism>
<dbReference type="AlphaFoldDB" id="A0A2K1YRR4"/>
<dbReference type="InParanoid" id="A0A2K1YRR4"/>
<evidence type="ECO:0000313" key="2">
    <source>
        <dbReference type="Proteomes" id="UP000006729"/>
    </source>
</evidence>
<accession>A0A2K1YRR4</accession>
<protein>
    <submittedName>
        <fullName evidence="1">Uncharacterized protein</fullName>
    </submittedName>
</protein>
<name>A0A2K1YRR4_POPTR</name>
<keyword evidence="2" id="KW-1185">Reference proteome</keyword>
<reference evidence="1 2" key="1">
    <citation type="journal article" date="2006" name="Science">
        <title>The genome of black cottonwood, Populus trichocarpa (Torr. &amp; Gray).</title>
        <authorList>
            <person name="Tuskan G.A."/>
            <person name="Difazio S."/>
            <person name="Jansson S."/>
            <person name="Bohlmann J."/>
            <person name="Grigoriev I."/>
            <person name="Hellsten U."/>
            <person name="Putnam N."/>
            <person name="Ralph S."/>
            <person name="Rombauts S."/>
            <person name="Salamov A."/>
            <person name="Schein J."/>
            <person name="Sterck L."/>
            <person name="Aerts A."/>
            <person name="Bhalerao R.R."/>
            <person name="Bhalerao R.P."/>
            <person name="Blaudez D."/>
            <person name="Boerjan W."/>
            <person name="Brun A."/>
            <person name="Brunner A."/>
            <person name="Busov V."/>
            <person name="Campbell M."/>
            <person name="Carlson J."/>
            <person name="Chalot M."/>
            <person name="Chapman J."/>
            <person name="Chen G.L."/>
            <person name="Cooper D."/>
            <person name="Coutinho P.M."/>
            <person name="Couturier J."/>
            <person name="Covert S."/>
            <person name="Cronk Q."/>
            <person name="Cunningham R."/>
            <person name="Davis J."/>
            <person name="Degroeve S."/>
            <person name="Dejardin A."/>
            <person name="Depamphilis C."/>
            <person name="Detter J."/>
            <person name="Dirks B."/>
            <person name="Dubchak I."/>
            <person name="Duplessis S."/>
            <person name="Ehlting J."/>
            <person name="Ellis B."/>
            <person name="Gendler K."/>
            <person name="Goodstein D."/>
            <person name="Gribskov M."/>
            <person name="Grimwood J."/>
            <person name="Groover A."/>
            <person name="Gunter L."/>
            <person name="Hamberger B."/>
            <person name="Heinze B."/>
            <person name="Helariutta Y."/>
            <person name="Henrissat B."/>
            <person name="Holligan D."/>
            <person name="Holt R."/>
            <person name="Huang W."/>
            <person name="Islam-Faridi N."/>
            <person name="Jones S."/>
            <person name="Jones-Rhoades M."/>
            <person name="Jorgensen R."/>
            <person name="Joshi C."/>
            <person name="Kangasjarvi J."/>
            <person name="Karlsson J."/>
            <person name="Kelleher C."/>
            <person name="Kirkpatrick R."/>
            <person name="Kirst M."/>
            <person name="Kohler A."/>
            <person name="Kalluri U."/>
            <person name="Larimer F."/>
            <person name="Leebens-Mack J."/>
            <person name="Leple J.C."/>
            <person name="Locascio P."/>
            <person name="Lou Y."/>
            <person name="Lucas S."/>
            <person name="Martin F."/>
            <person name="Montanini B."/>
            <person name="Napoli C."/>
            <person name="Nelson D.R."/>
            <person name="Nelson C."/>
            <person name="Nieminen K."/>
            <person name="Nilsson O."/>
            <person name="Pereda V."/>
            <person name="Peter G."/>
            <person name="Philippe R."/>
            <person name="Pilate G."/>
            <person name="Poliakov A."/>
            <person name="Razumovskaya J."/>
            <person name="Richardson P."/>
            <person name="Rinaldi C."/>
            <person name="Ritland K."/>
            <person name="Rouze P."/>
            <person name="Ryaboy D."/>
            <person name="Schmutz J."/>
            <person name="Schrader J."/>
            <person name="Segerman B."/>
            <person name="Shin H."/>
            <person name="Siddiqui A."/>
            <person name="Sterky F."/>
            <person name="Terry A."/>
            <person name="Tsai C.J."/>
            <person name="Uberbacher E."/>
            <person name="Unneberg P."/>
            <person name="Vahala J."/>
            <person name="Wall K."/>
            <person name="Wessler S."/>
            <person name="Yang G."/>
            <person name="Yin T."/>
            <person name="Douglas C."/>
            <person name="Marra M."/>
            <person name="Sandberg G."/>
            <person name="Van de Peer Y."/>
            <person name="Rokhsar D."/>
        </authorList>
    </citation>
    <scope>NUCLEOTIDE SEQUENCE [LARGE SCALE GENOMIC DNA]</scope>
    <source>
        <strain evidence="2">cv. Nisqually</strain>
    </source>
</reference>
<dbReference type="EMBL" id="CM009299">
    <property type="protein sequence ID" value="PNT15710.1"/>
    <property type="molecule type" value="Genomic_DNA"/>
</dbReference>
<evidence type="ECO:0000313" key="1">
    <source>
        <dbReference type="EMBL" id="PNT15710.1"/>
    </source>
</evidence>
<gene>
    <name evidence="1" type="ORF">POPTR_010G100300</name>
</gene>
<dbReference type="Proteomes" id="UP000006729">
    <property type="component" value="Chromosome 10"/>
</dbReference>